<protein>
    <submittedName>
        <fullName evidence="1">Uncharacterized protein</fullName>
    </submittedName>
</protein>
<keyword evidence="2" id="KW-1185">Reference proteome</keyword>
<dbReference type="EMBL" id="JBEZFP010000034">
    <property type="protein sequence ID" value="MEU8134936.1"/>
    <property type="molecule type" value="Genomic_DNA"/>
</dbReference>
<sequence length="75" mass="8558">MVEFQGQQYDLTHADVHTRIRGLAPEGGRTYFVEVNGNMYPVKQVARTCTGVHRQHTRESQRFLLALGFTIHQAS</sequence>
<evidence type="ECO:0000313" key="2">
    <source>
        <dbReference type="Proteomes" id="UP001551482"/>
    </source>
</evidence>
<proteinExistence type="predicted"/>
<accession>A0ABV3DGP9</accession>
<dbReference type="RefSeq" id="WP_358354037.1">
    <property type="nucleotide sequence ID" value="NZ_JBEZFP010000034.1"/>
</dbReference>
<reference evidence="1 2" key="1">
    <citation type="submission" date="2024-06" db="EMBL/GenBank/DDBJ databases">
        <title>The Natural Products Discovery Center: Release of the First 8490 Sequenced Strains for Exploring Actinobacteria Biosynthetic Diversity.</title>
        <authorList>
            <person name="Kalkreuter E."/>
            <person name="Kautsar S.A."/>
            <person name="Yang D."/>
            <person name="Bader C.D."/>
            <person name="Teijaro C.N."/>
            <person name="Fluegel L."/>
            <person name="Davis C.M."/>
            <person name="Simpson J.R."/>
            <person name="Lauterbach L."/>
            <person name="Steele A.D."/>
            <person name="Gui C."/>
            <person name="Meng S."/>
            <person name="Li G."/>
            <person name="Viehrig K."/>
            <person name="Ye F."/>
            <person name="Su P."/>
            <person name="Kiefer A.F."/>
            <person name="Nichols A."/>
            <person name="Cepeda A.J."/>
            <person name="Yan W."/>
            <person name="Fan B."/>
            <person name="Jiang Y."/>
            <person name="Adhikari A."/>
            <person name="Zheng C.-J."/>
            <person name="Schuster L."/>
            <person name="Cowan T.M."/>
            <person name="Smanski M.J."/>
            <person name="Chevrette M.G."/>
            <person name="De Carvalho L.P.S."/>
            <person name="Shen B."/>
        </authorList>
    </citation>
    <scope>NUCLEOTIDE SEQUENCE [LARGE SCALE GENOMIC DNA]</scope>
    <source>
        <strain evidence="1 2">NPDC048946</strain>
    </source>
</reference>
<comment type="caution">
    <text evidence="1">The sequence shown here is derived from an EMBL/GenBank/DDBJ whole genome shotgun (WGS) entry which is preliminary data.</text>
</comment>
<gene>
    <name evidence="1" type="ORF">AB0C36_15625</name>
</gene>
<dbReference type="Proteomes" id="UP001551482">
    <property type="component" value="Unassembled WGS sequence"/>
</dbReference>
<name>A0ABV3DGP9_9ACTN</name>
<evidence type="ECO:0000313" key="1">
    <source>
        <dbReference type="EMBL" id="MEU8134936.1"/>
    </source>
</evidence>
<organism evidence="1 2">
    <name type="scientific">Streptodolium elevatio</name>
    <dbReference type="NCBI Taxonomy" id="3157996"/>
    <lineage>
        <taxon>Bacteria</taxon>
        <taxon>Bacillati</taxon>
        <taxon>Actinomycetota</taxon>
        <taxon>Actinomycetes</taxon>
        <taxon>Kitasatosporales</taxon>
        <taxon>Streptomycetaceae</taxon>
        <taxon>Streptodolium</taxon>
    </lineage>
</organism>